<keyword evidence="2" id="KW-1185">Reference proteome</keyword>
<accession>A0A183D370</accession>
<organism evidence="3">
    <name type="scientific">Gongylonema pulchrum</name>
    <dbReference type="NCBI Taxonomy" id="637853"/>
    <lineage>
        <taxon>Eukaryota</taxon>
        <taxon>Metazoa</taxon>
        <taxon>Ecdysozoa</taxon>
        <taxon>Nematoda</taxon>
        <taxon>Chromadorea</taxon>
        <taxon>Rhabditida</taxon>
        <taxon>Spirurina</taxon>
        <taxon>Spiruromorpha</taxon>
        <taxon>Spiruroidea</taxon>
        <taxon>Gongylonematidae</taxon>
        <taxon>Gongylonema</taxon>
    </lineage>
</organism>
<dbReference type="WBParaSite" id="GPUH_0000316601-mRNA-1">
    <property type="protein sequence ID" value="GPUH_0000316601-mRNA-1"/>
    <property type="gene ID" value="GPUH_0000316601"/>
</dbReference>
<sequence>ILSALHSPSDDEHDDQSTETITAPAAELTFGEHLQDLLPYIDSQCEQFSPECKLRCESTRNSIYGEVEALEGNRLRNSRFSYDSQKFLNVANDFSSKNVTNGRNVVELLKVRRIMQREQSRGQIIKKAVRKIRRERKATVTLAVVLG</sequence>
<evidence type="ECO:0000313" key="2">
    <source>
        <dbReference type="Proteomes" id="UP000271098"/>
    </source>
</evidence>
<protein>
    <submittedName>
        <fullName evidence="3">MADF domain-containing protein</fullName>
    </submittedName>
</protein>
<evidence type="ECO:0000313" key="1">
    <source>
        <dbReference type="EMBL" id="VDK38243.1"/>
    </source>
</evidence>
<dbReference type="Proteomes" id="UP000271098">
    <property type="component" value="Unassembled WGS sequence"/>
</dbReference>
<reference evidence="1 2" key="2">
    <citation type="submission" date="2018-11" db="EMBL/GenBank/DDBJ databases">
        <authorList>
            <consortium name="Pathogen Informatics"/>
        </authorList>
    </citation>
    <scope>NUCLEOTIDE SEQUENCE [LARGE SCALE GENOMIC DNA]</scope>
</reference>
<dbReference type="AlphaFoldDB" id="A0A183D370"/>
<gene>
    <name evidence="1" type="ORF">GPUH_LOCUS3160</name>
</gene>
<evidence type="ECO:0000313" key="3">
    <source>
        <dbReference type="WBParaSite" id="GPUH_0000316601-mRNA-1"/>
    </source>
</evidence>
<dbReference type="EMBL" id="UYRT01005226">
    <property type="protein sequence ID" value="VDK38243.1"/>
    <property type="molecule type" value="Genomic_DNA"/>
</dbReference>
<name>A0A183D370_9BILA</name>
<reference evidence="3" key="1">
    <citation type="submission" date="2016-06" db="UniProtKB">
        <authorList>
            <consortium name="WormBaseParasite"/>
        </authorList>
    </citation>
    <scope>IDENTIFICATION</scope>
</reference>
<proteinExistence type="predicted"/>